<evidence type="ECO:0008006" key="4">
    <source>
        <dbReference type="Google" id="ProtNLM"/>
    </source>
</evidence>
<dbReference type="RefSeq" id="WP_078254835.1">
    <property type="nucleotide sequence ID" value="NZ_MUYU01000027.1"/>
</dbReference>
<reference evidence="2 3" key="1">
    <citation type="submission" date="2017-02" db="EMBL/GenBank/DDBJ databases">
        <title>Draft genome sequence of Moraxella pluranimalium CCUG 54913T type strain.</title>
        <authorList>
            <person name="Salva-Serra F."/>
            <person name="Engstrom-Jakobsson H."/>
            <person name="Thorell K."/>
            <person name="Jaen-Luchoro D."/>
            <person name="Gonzales-Siles L."/>
            <person name="Karlsson R."/>
            <person name="Yazdan S."/>
            <person name="Boulund F."/>
            <person name="Johnning A."/>
            <person name="Engstrand L."/>
            <person name="Kristiansson E."/>
            <person name="Moore E."/>
        </authorList>
    </citation>
    <scope>NUCLEOTIDE SEQUENCE [LARGE SCALE GENOMIC DNA]</scope>
    <source>
        <strain evidence="2 3">CCUG 54913</strain>
    </source>
</reference>
<name>A0A1T0CJA3_9GAMM</name>
<evidence type="ECO:0000256" key="1">
    <source>
        <dbReference type="SAM" id="SignalP"/>
    </source>
</evidence>
<comment type="caution">
    <text evidence="2">The sequence shown here is derived from an EMBL/GenBank/DDBJ whole genome shotgun (WGS) entry which is preliminary data.</text>
</comment>
<dbReference type="SMART" id="SM00671">
    <property type="entry name" value="SEL1"/>
    <property type="match status" value="2"/>
</dbReference>
<feature type="signal peptide" evidence="1">
    <location>
        <begin position="1"/>
        <end position="21"/>
    </location>
</feature>
<keyword evidence="1" id="KW-0732">Signal</keyword>
<dbReference type="AlphaFoldDB" id="A0A1T0CJA3"/>
<dbReference type="Gene3D" id="1.25.40.10">
    <property type="entry name" value="Tetratricopeptide repeat domain"/>
    <property type="match status" value="1"/>
</dbReference>
<dbReference type="SUPFAM" id="SSF81901">
    <property type="entry name" value="HCP-like"/>
    <property type="match status" value="1"/>
</dbReference>
<dbReference type="OrthoDB" id="8561742at2"/>
<protein>
    <recommendedName>
        <fullName evidence="4">Sel1 repeat family protein</fullName>
    </recommendedName>
</protein>
<accession>A0A1T0CJA3</accession>
<evidence type="ECO:0000313" key="2">
    <source>
        <dbReference type="EMBL" id="OOS22452.1"/>
    </source>
</evidence>
<proteinExistence type="predicted"/>
<evidence type="ECO:0000313" key="3">
    <source>
        <dbReference type="Proteomes" id="UP000189800"/>
    </source>
</evidence>
<dbReference type="STRING" id="470453.B0680_09360"/>
<dbReference type="Proteomes" id="UP000189800">
    <property type="component" value="Unassembled WGS sequence"/>
</dbReference>
<sequence length="188" mass="20927">MKFLKAILLTSLLGSATLAYAQSNSSVRFESMDIANLTNQASRGDHHAQFFLAKRLQKGEGVAKDASKAIYWYTRAAEKNIAPAQLNLGIMYLRGEGVKANMATGRAWLERAANLGDNRASYALAMIDEREQRLVDAYKWYDLSTRDGMLDESVRNRAKAKVSQLALNLSSSEIESAKRSANAWFQNK</sequence>
<dbReference type="PANTHER" id="PTHR45088:SF1">
    <property type="entry name" value="OS04G0476000 PROTEIN"/>
    <property type="match status" value="1"/>
</dbReference>
<dbReference type="Pfam" id="PF08238">
    <property type="entry name" value="Sel1"/>
    <property type="match status" value="2"/>
</dbReference>
<keyword evidence="3" id="KW-1185">Reference proteome</keyword>
<feature type="chain" id="PRO_5012978595" description="Sel1 repeat family protein" evidence="1">
    <location>
        <begin position="22"/>
        <end position="188"/>
    </location>
</feature>
<dbReference type="InterPro" id="IPR006597">
    <property type="entry name" value="Sel1-like"/>
</dbReference>
<organism evidence="2 3">
    <name type="scientific">Moraxella pluranimalium</name>
    <dbReference type="NCBI Taxonomy" id="470453"/>
    <lineage>
        <taxon>Bacteria</taxon>
        <taxon>Pseudomonadati</taxon>
        <taxon>Pseudomonadota</taxon>
        <taxon>Gammaproteobacteria</taxon>
        <taxon>Moraxellales</taxon>
        <taxon>Moraxellaceae</taxon>
        <taxon>Moraxella</taxon>
    </lineage>
</organism>
<dbReference type="InterPro" id="IPR053301">
    <property type="entry name" value="F-box_motif"/>
</dbReference>
<dbReference type="PANTHER" id="PTHR45088">
    <property type="entry name" value="OSJNBA0022H21.17 PROTEIN"/>
    <property type="match status" value="1"/>
</dbReference>
<dbReference type="InterPro" id="IPR011990">
    <property type="entry name" value="TPR-like_helical_dom_sf"/>
</dbReference>
<gene>
    <name evidence="2" type="ORF">B0680_09360</name>
</gene>
<dbReference type="EMBL" id="MUYU01000027">
    <property type="protein sequence ID" value="OOS22452.1"/>
    <property type="molecule type" value="Genomic_DNA"/>
</dbReference>